<evidence type="ECO:0000256" key="1">
    <source>
        <dbReference type="ARBA" id="ARBA00003196"/>
    </source>
</evidence>
<evidence type="ECO:0000256" key="7">
    <source>
        <dbReference type="ARBA" id="ARBA00022982"/>
    </source>
</evidence>
<name>A0A8J7K380_9FLAO</name>
<dbReference type="GO" id="GO:0019684">
    <property type="term" value="P:photosynthesis, light reaction"/>
    <property type="evidence" value="ECO:0007669"/>
    <property type="project" value="InterPro"/>
</dbReference>
<keyword evidence="5" id="KW-0349">Heme</keyword>
<dbReference type="GO" id="GO:0020037">
    <property type="term" value="F:heme binding"/>
    <property type="evidence" value="ECO:0007669"/>
    <property type="project" value="InterPro"/>
</dbReference>
<dbReference type="Proteomes" id="UP000608754">
    <property type="component" value="Unassembled WGS sequence"/>
</dbReference>
<dbReference type="SUPFAM" id="SSF48695">
    <property type="entry name" value="Multiheme cytochromes"/>
    <property type="match status" value="1"/>
</dbReference>
<keyword evidence="11" id="KW-1185">Reference proteome</keyword>
<evidence type="ECO:0000256" key="9">
    <source>
        <dbReference type="SAM" id="SignalP"/>
    </source>
</evidence>
<comment type="function">
    <text evidence="1">The reaction center of purple bacteria contains a tightly bound cytochrome molecule which re-reduces the photo oxidized primary electron donor.</text>
</comment>
<dbReference type="Gene3D" id="1.10.468.10">
    <property type="entry name" value="Photosynthetic Reaction Center, subunit C, domain 2"/>
    <property type="match status" value="1"/>
</dbReference>
<keyword evidence="8" id="KW-0408">Iron</keyword>
<protein>
    <recommendedName>
        <fullName evidence="2">Photosynthetic reaction center cytochrome c subunit</fullName>
    </recommendedName>
</protein>
<dbReference type="EMBL" id="JADGIK010000001">
    <property type="protein sequence ID" value="MBF0596243.1"/>
    <property type="molecule type" value="Genomic_DNA"/>
</dbReference>
<keyword evidence="7" id="KW-0249">Electron transport</keyword>
<dbReference type="GO" id="GO:0009055">
    <property type="term" value="F:electron transfer activity"/>
    <property type="evidence" value="ECO:0007669"/>
    <property type="project" value="InterPro"/>
</dbReference>
<gene>
    <name evidence="10" type="ORF">IM532_01990</name>
</gene>
<dbReference type="Pfam" id="PF02276">
    <property type="entry name" value="CytoC_RC"/>
    <property type="match status" value="1"/>
</dbReference>
<feature type="chain" id="PRO_5035308465" description="Photosynthetic reaction center cytochrome c subunit" evidence="9">
    <location>
        <begin position="21"/>
        <end position="153"/>
    </location>
</feature>
<dbReference type="AlphaFoldDB" id="A0A8J7K380"/>
<evidence type="ECO:0000256" key="8">
    <source>
        <dbReference type="ARBA" id="ARBA00023004"/>
    </source>
</evidence>
<dbReference type="RefSeq" id="WP_194181770.1">
    <property type="nucleotide sequence ID" value="NZ_JADGIK010000001.1"/>
</dbReference>
<dbReference type="GO" id="GO:0030077">
    <property type="term" value="C:plasma membrane light-harvesting complex"/>
    <property type="evidence" value="ECO:0007669"/>
    <property type="project" value="InterPro"/>
</dbReference>
<evidence type="ECO:0000313" key="11">
    <source>
        <dbReference type="Proteomes" id="UP000608754"/>
    </source>
</evidence>
<keyword evidence="4" id="KW-0602">Photosynthesis</keyword>
<keyword evidence="3" id="KW-0813">Transport</keyword>
<dbReference type="InterPro" id="IPR003158">
    <property type="entry name" value="Photosyn_RC_cyt_c-su"/>
</dbReference>
<evidence type="ECO:0000256" key="5">
    <source>
        <dbReference type="ARBA" id="ARBA00022617"/>
    </source>
</evidence>
<organism evidence="10 11">
    <name type="scientific">Faecalibacter rhinopitheci</name>
    <dbReference type="NCBI Taxonomy" id="2779678"/>
    <lineage>
        <taxon>Bacteria</taxon>
        <taxon>Pseudomonadati</taxon>
        <taxon>Bacteroidota</taxon>
        <taxon>Flavobacteriia</taxon>
        <taxon>Flavobacteriales</taxon>
        <taxon>Weeksellaceae</taxon>
        <taxon>Faecalibacter</taxon>
    </lineage>
</organism>
<evidence type="ECO:0000256" key="3">
    <source>
        <dbReference type="ARBA" id="ARBA00022448"/>
    </source>
</evidence>
<keyword evidence="9" id="KW-0732">Signal</keyword>
<dbReference type="GO" id="GO:0005506">
    <property type="term" value="F:iron ion binding"/>
    <property type="evidence" value="ECO:0007669"/>
    <property type="project" value="InterPro"/>
</dbReference>
<dbReference type="InterPro" id="IPR023119">
    <property type="entry name" value="Multihaem_cyt_PRC_cyt_su-like"/>
</dbReference>
<evidence type="ECO:0000256" key="4">
    <source>
        <dbReference type="ARBA" id="ARBA00022531"/>
    </source>
</evidence>
<comment type="caution">
    <text evidence="10">The sequence shown here is derived from an EMBL/GenBank/DDBJ whole genome shotgun (WGS) entry which is preliminary data.</text>
</comment>
<dbReference type="InterPro" id="IPR036280">
    <property type="entry name" value="Multihaem_cyt_sf"/>
</dbReference>
<proteinExistence type="predicted"/>
<evidence type="ECO:0000256" key="6">
    <source>
        <dbReference type="ARBA" id="ARBA00022723"/>
    </source>
</evidence>
<accession>A0A8J7K380</accession>
<evidence type="ECO:0000313" key="10">
    <source>
        <dbReference type="EMBL" id="MBF0596243.1"/>
    </source>
</evidence>
<evidence type="ECO:0000256" key="2">
    <source>
        <dbReference type="ARBA" id="ARBA00015978"/>
    </source>
</evidence>
<dbReference type="NCBIfam" id="NF033196">
    <property type="entry name" value="c_type_nonphoto"/>
    <property type="match status" value="1"/>
</dbReference>
<reference evidence="10" key="1">
    <citation type="submission" date="2020-10" db="EMBL/GenBank/DDBJ databases">
        <authorList>
            <person name="Lu T."/>
            <person name="Wang Q."/>
            <person name="Han X."/>
        </authorList>
    </citation>
    <scope>NUCLEOTIDE SEQUENCE</scope>
    <source>
        <strain evidence="10">WQ 117</strain>
    </source>
</reference>
<keyword evidence="6" id="KW-0479">Metal-binding</keyword>
<sequence>MKINKILLFALGTTAIISCASVAKPSTIDTGKEIAKVESQWENLKVLPQDISEEELKGLMREFNTSLGVKCNHCHAPNAEGKMDFASDAKKEKGFARHMMTMTQELNKNHFDYDEADKKKVSCFTCHQGSVKPKKITDLNVTEVPKLNSAPAK</sequence>
<feature type="signal peptide" evidence="9">
    <location>
        <begin position="1"/>
        <end position="20"/>
    </location>
</feature>
<dbReference type="PROSITE" id="PS51257">
    <property type="entry name" value="PROKAR_LIPOPROTEIN"/>
    <property type="match status" value="1"/>
</dbReference>